<dbReference type="EMBL" id="ML736753">
    <property type="protein sequence ID" value="KAE8406500.1"/>
    <property type="molecule type" value="Genomic_DNA"/>
</dbReference>
<organism evidence="3 4">
    <name type="scientific">Aspergillus pseudonomiae</name>
    <dbReference type="NCBI Taxonomy" id="1506151"/>
    <lineage>
        <taxon>Eukaryota</taxon>
        <taxon>Fungi</taxon>
        <taxon>Dikarya</taxon>
        <taxon>Ascomycota</taxon>
        <taxon>Pezizomycotina</taxon>
        <taxon>Eurotiomycetes</taxon>
        <taxon>Eurotiomycetidae</taxon>
        <taxon>Eurotiales</taxon>
        <taxon>Aspergillaceae</taxon>
        <taxon>Aspergillus</taxon>
        <taxon>Aspergillus subgen. Circumdati</taxon>
    </lineage>
</organism>
<dbReference type="PANTHER" id="PTHR42109">
    <property type="entry name" value="UNPLACED GENOMIC SCAFFOLD UM_SCAF_CONTIG_1.265, WHOLE GENOME SHOTGUN SEQUENCE"/>
    <property type="match status" value="1"/>
</dbReference>
<evidence type="ECO:0000313" key="4">
    <source>
        <dbReference type="Proteomes" id="UP000325579"/>
    </source>
</evidence>
<dbReference type="GeneID" id="43671347"/>
<keyword evidence="1" id="KW-0472">Membrane</keyword>
<keyword evidence="1" id="KW-0812">Transmembrane</keyword>
<dbReference type="OrthoDB" id="2560628at2759"/>
<reference evidence="3 4" key="1">
    <citation type="submission" date="2019-04" db="EMBL/GenBank/DDBJ databases">
        <authorList>
            <consortium name="DOE Joint Genome Institute"/>
            <person name="Mondo S."/>
            <person name="Kjaerbolling I."/>
            <person name="Vesth T."/>
            <person name="Frisvad J.C."/>
            <person name="Nybo J.L."/>
            <person name="Theobald S."/>
            <person name="Kildgaard S."/>
            <person name="Isbrandt T."/>
            <person name="Kuo A."/>
            <person name="Sato A."/>
            <person name="Lyhne E.K."/>
            <person name="Kogle M.E."/>
            <person name="Wiebenga A."/>
            <person name="Kun R.S."/>
            <person name="Lubbers R.J."/>
            <person name="Makela M.R."/>
            <person name="Barry K."/>
            <person name="Chovatia M."/>
            <person name="Clum A."/>
            <person name="Daum C."/>
            <person name="Haridas S."/>
            <person name="He G."/>
            <person name="LaButti K."/>
            <person name="Lipzen A."/>
            <person name="Riley R."/>
            <person name="Salamov A."/>
            <person name="Simmons B.A."/>
            <person name="Magnuson J.K."/>
            <person name="Henrissat B."/>
            <person name="Mortensen U.H."/>
            <person name="Larsen T.O."/>
            <person name="Devries R.P."/>
            <person name="Grigoriev I.V."/>
            <person name="Machida M."/>
            <person name="Baker S.E."/>
            <person name="Andersen M.R."/>
            <person name="Cantor M.N."/>
            <person name="Hua S.X."/>
        </authorList>
    </citation>
    <scope>NUCLEOTIDE SEQUENCE [LARGE SCALE GENOMIC DNA]</scope>
    <source>
        <strain evidence="3 4">CBS 119388</strain>
    </source>
</reference>
<evidence type="ECO:0000313" key="3">
    <source>
        <dbReference type="EMBL" id="KAE8406500.1"/>
    </source>
</evidence>
<dbReference type="PANTHER" id="PTHR42109:SF3">
    <property type="entry name" value="INTEGRAL MEMBRANE PROTEIN (AFU_ORTHOLOGUE AFUA_5G00100)"/>
    <property type="match status" value="1"/>
</dbReference>
<protein>
    <recommendedName>
        <fullName evidence="2">DUF7702 domain-containing protein</fullName>
    </recommendedName>
</protein>
<sequence length="266" mass="28998">MNGIFPADLAVYLFLVPFVLYVYWSHGWIGWLPWTNLLVFCTVRVIGGAIGVNDSSSIAANIISGIGISPLLLAIDGLLSEARYYRHPEHNVRLGWIVIVTITGLMGAGLGLSIGGSLQIYQGEGTPEDLSHWKVGTGLVVAVWAMEVMWALFSLLPSQCNRYAPGYKDGTKLMYGALAAIVFTGVRVLYNLIAVCTQRQDLSPVFGSIAVRVVLVFLPEAFAALSMIFAGLWSRNIRRHNQAVEKDLYGISARGFLTPVPILIIS</sequence>
<feature type="domain" description="DUF7702" evidence="2">
    <location>
        <begin position="3"/>
        <end position="233"/>
    </location>
</feature>
<keyword evidence="4" id="KW-1185">Reference proteome</keyword>
<feature type="transmembrane region" description="Helical" evidence="1">
    <location>
        <begin position="58"/>
        <end position="79"/>
    </location>
</feature>
<proteinExistence type="predicted"/>
<feature type="transmembrane region" description="Helical" evidence="1">
    <location>
        <begin position="135"/>
        <end position="153"/>
    </location>
</feature>
<feature type="transmembrane region" description="Helical" evidence="1">
    <location>
        <begin position="205"/>
        <end position="233"/>
    </location>
</feature>
<dbReference type="InterPro" id="IPR056119">
    <property type="entry name" value="DUF7702"/>
</dbReference>
<name>A0A5N7DJ86_9EURO</name>
<dbReference type="RefSeq" id="XP_031943819.1">
    <property type="nucleotide sequence ID" value="XM_032086656.1"/>
</dbReference>
<evidence type="ECO:0000259" key="2">
    <source>
        <dbReference type="Pfam" id="PF24800"/>
    </source>
</evidence>
<feature type="transmembrane region" description="Helical" evidence="1">
    <location>
        <begin position="91"/>
        <end position="115"/>
    </location>
</feature>
<feature type="transmembrane region" description="Helical" evidence="1">
    <location>
        <begin position="173"/>
        <end position="193"/>
    </location>
</feature>
<dbReference type="AlphaFoldDB" id="A0A5N7DJ86"/>
<dbReference type="Proteomes" id="UP000325579">
    <property type="component" value="Unassembled WGS sequence"/>
</dbReference>
<feature type="transmembrane region" description="Helical" evidence="1">
    <location>
        <begin position="6"/>
        <end position="24"/>
    </location>
</feature>
<dbReference type="Pfam" id="PF24800">
    <property type="entry name" value="DUF7702"/>
    <property type="match status" value="1"/>
</dbReference>
<accession>A0A5N7DJ86</accession>
<keyword evidence="1" id="KW-1133">Transmembrane helix</keyword>
<evidence type="ECO:0000256" key="1">
    <source>
        <dbReference type="SAM" id="Phobius"/>
    </source>
</evidence>
<gene>
    <name evidence="3" type="ORF">BDV37DRAFT_280781</name>
</gene>
<feature type="transmembrane region" description="Helical" evidence="1">
    <location>
        <begin position="31"/>
        <end position="52"/>
    </location>
</feature>